<keyword evidence="1" id="KW-0812">Transmembrane</keyword>
<evidence type="ECO:0000313" key="2">
    <source>
        <dbReference type="EMBL" id="KDR73833.1"/>
    </source>
</evidence>
<accession>A0A067T474</accession>
<dbReference type="Proteomes" id="UP000027222">
    <property type="component" value="Unassembled WGS sequence"/>
</dbReference>
<name>A0A067T474_GALM3</name>
<keyword evidence="3" id="KW-1185">Reference proteome</keyword>
<keyword evidence="1" id="KW-0472">Membrane</keyword>
<proteinExistence type="predicted"/>
<reference evidence="3" key="1">
    <citation type="journal article" date="2014" name="Proc. Natl. Acad. Sci. U.S.A.">
        <title>Extensive sampling of basidiomycete genomes demonstrates inadequacy of the white-rot/brown-rot paradigm for wood decay fungi.</title>
        <authorList>
            <person name="Riley R."/>
            <person name="Salamov A.A."/>
            <person name="Brown D.W."/>
            <person name="Nagy L.G."/>
            <person name="Floudas D."/>
            <person name="Held B.W."/>
            <person name="Levasseur A."/>
            <person name="Lombard V."/>
            <person name="Morin E."/>
            <person name="Otillar R."/>
            <person name="Lindquist E.A."/>
            <person name="Sun H."/>
            <person name="LaButti K.M."/>
            <person name="Schmutz J."/>
            <person name="Jabbour D."/>
            <person name="Luo H."/>
            <person name="Baker S.E."/>
            <person name="Pisabarro A.G."/>
            <person name="Walton J.D."/>
            <person name="Blanchette R.A."/>
            <person name="Henrissat B."/>
            <person name="Martin F."/>
            <person name="Cullen D."/>
            <person name="Hibbett D.S."/>
            <person name="Grigoriev I.V."/>
        </authorList>
    </citation>
    <scope>NUCLEOTIDE SEQUENCE [LARGE SCALE GENOMIC DNA]</scope>
    <source>
        <strain evidence="3">CBS 339.88</strain>
    </source>
</reference>
<protein>
    <submittedName>
        <fullName evidence="2">Uncharacterized protein</fullName>
    </submittedName>
</protein>
<evidence type="ECO:0000313" key="3">
    <source>
        <dbReference type="Proteomes" id="UP000027222"/>
    </source>
</evidence>
<gene>
    <name evidence="2" type="ORF">GALMADRAFT_592158</name>
</gene>
<evidence type="ECO:0000256" key="1">
    <source>
        <dbReference type="SAM" id="Phobius"/>
    </source>
</evidence>
<dbReference type="AlphaFoldDB" id="A0A067T474"/>
<dbReference type="HOGENOM" id="CLU_2606193_0_0_1"/>
<feature type="transmembrane region" description="Helical" evidence="1">
    <location>
        <begin position="55"/>
        <end position="74"/>
    </location>
</feature>
<keyword evidence="1" id="KW-1133">Transmembrane helix</keyword>
<dbReference type="EMBL" id="KL142384">
    <property type="protein sequence ID" value="KDR73833.1"/>
    <property type="molecule type" value="Genomic_DNA"/>
</dbReference>
<sequence>MTVMGSVFPYRGCFGVSILSPTVSFSFNRRDLCNVAFGCDLHTTSAVFSRCNRLFMVHLLAPLVLCTYIFNLWLSHSRT</sequence>
<organism evidence="2 3">
    <name type="scientific">Galerina marginata (strain CBS 339.88)</name>
    <dbReference type="NCBI Taxonomy" id="685588"/>
    <lineage>
        <taxon>Eukaryota</taxon>
        <taxon>Fungi</taxon>
        <taxon>Dikarya</taxon>
        <taxon>Basidiomycota</taxon>
        <taxon>Agaricomycotina</taxon>
        <taxon>Agaricomycetes</taxon>
        <taxon>Agaricomycetidae</taxon>
        <taxon>Agaricales</taxon>
        <taxon>Agaricineae</taxon>
        <taxon>Strophariaceae</taxon>
        <taxon>Galerina</taxon>
    </lineage>
</organism>